<dbReference type="PANTHER" id="PTHR24220">
    <property type="entry name" value="IMPORT ATP-BINDING PROTEIN"/>
    <property type="match status" value="1"/>
</dbReference>
<dbReference type="CDD" id="cd03255">
    <property type="entry name" value="ABC_MJ0796_LolCDE_FtsE"/>
    <property type="match status" value="1"/>
</dbReference>
<dbReference type="EMBL" id="MFJR01000005">
    <property type="protein sequence ID" value="OGG27237.1"/>
    <property type="molecule type" value="Genomic_DNA"/>
</dbReference>
<organism evidence="5 6">
    <name type="scientific">Candidatus Gottesmanbacteria bacterium RIFCSPLOWO2_01_FULL_39_12b</name>
    <dbReference type="NCBI Taxonomy" id="1798388"/>
    <lineage>
        <taxon>Bacteria</taxon>
        <taxon>Candidatus Gottesmaniibacteriota</taxon>
    </lineage>
</organism>
<accession>A0A1F6ASG5</accession>
<keyword evidence="3 5" id="KW-0067">ATP-binding</keyword>
<dbReference type="SUPFAM" id="SSF52540">
    <property type="entry name" value="P-loop containing nucleoside triphosphate hydrolases"/>
    <property type="match status" value="1"/>
</dbReference>
<evidence type="ECO:0000256" key="3">
    <source>
        <dbReference type="ARBA" id="ARBA00022840"/>
    </source>
</evidence>
<dbReference type="PROSITE" id="PS00211">
    <property type="entry name" value="ABC_TRANSPORTER_1"/>
    <property type="match status" value="1"/>
</dbReference>
<evidence type="ECO:0000313" key="5">
    <source>
        <dbReference type="EMBL" id="OGG27237.1"/>
    </source>
</evidence>
<dbReference type="FunFam" id="3.40.50.300:FF:000032">
    <property type="entry name" value="Export ABC transporter ATP-binding protein"/>
    <property type="match status" value="1"/>
</dbReference>
<dbReference type="GO" id="GO:0005886">
    <property type="term" value="C:plasma membrane"/>
    <property type="evidence" value="ECO:0007669"/>
    <property type="project" value="TreeGrafter"/>
</dbReference>
<dbReference type="InterPro" id="IPR017911">
    <property type="entry name" value="MacB-like_ATP-bd"/>
</dbReference>
<dbReference type="InterPro" id="IPR017871">
    <property type="entry name" value="ABC_transporter-like_CS"/>
</dbReference>
<evidence type="ECO:0000259" key="4">
    <source>
        <dbReference type="PROSITE" id="PS50893"/>
    </source>
</evidence>
<dbReference type="PANTHER" id="PTHR24220:SF86">
    <property type="entry name" value="ABC TRANSPORTER ABCH.1"/>
    <property type="match status" value="1"/>
</dbReference>
<evidence type="ECO:0000313" key="6">
    <source>
        <dbReference type="Proteomes" id="UP000176609"/>
    </source>
</evidence>
<dbReference type="GO" id="GO:0022857">
    <property type="term" value="F:transmembrane transporter activity"/>
    <property type="evidence" value="ECO:0007669"/>
    <property type="project" value="TreeGrafter"/>
</dbReference>
<dbReference type="GO" id="GO:0016887">
    <property type="term" value="F:ATP hydrolysis activity"/>
    <property type="evidence" value="ECO:0007669"/>
    <property type="project" value="InterPro"/>
</dbReference>
<gene>
    <name evidence="5" type="ORF">A2960_00250</name>
</gene>
<dbReference type="Pfam" id="PF00005">
    <property type="entry name" value="ABC_tran"/>
    <property type="match status" value="1"/>
</dbReference>
<dbReference type="InterPro" id="IPR003439">
    <property type="entry name" value="ABC_transporter-like_ATP-bd"/>
</dbReference>
<dbReference type="InterPro" id="IPR003593">
    <property type="entry name" value="AAA+_ATPase"/>
</dbReference>
<proteinExistence type="predicted"/>
<dbReference type="GO" id="GO:0005524">
    <property type="term" value="F:ATP binding"/>
    <property type="evidence" value="ECO:0007669"/>
    <property type="project" value="UniProtKB-KW"/>
</dbReference>
<protein>
    <submittedName>
        <fullName evidence="5">ABC transporter ATP-binding protein</fullName>
    </submittedName>
</protein>
<dbReference type="Gene3D" id="3.40.50.300">
    <property type="entry name" value="P-loop containing nucleotide triphosphate hydrolases"/>
    <property type="match status" value="1"/>
</dbReference>
<comment type="caution">
    <text evidence="5">The sequence shown here is derived from an EMBL/GenBank/DDBJ whole genome shotgun (WGS) entry which is preliminary data.</text>
</comment>
<feature type="domain" description="ABC transporter" evidence="4">
    <location>
        <begin position="2"/>
        <end position="223"/>
    </location>
</feature>
<keyword evidence="2" id="KW-0547">Nucleotide-binding</keyword>
<sequence length="223" mass="25198">MITLSNVYKEYKLDGEVFTALKNINLKILEGEFTAIVGPSGCGKSTLMHLIGLLDIPSKGNISIFDKDVSKLNDNQLSKLRNEFIGFIFQQFNLINKLNVLENILLPTIYSRAKLDFDPLKRVWELLKRFGIEEKAKSFPNKLSGGQQQRVAIARALINKPKLILADEPTGNLDSKNGAMIISLLKELNRKDKITVIIVTHDVHIAENTRRKIRMLDGEIVKK</sequence>
<dbReference type="Proteomes" id="UP000176609">
    <property type="component" value="Unassembled WGS sequence"/>
</dbReference>
<reference evidence="5 6" key="1">
    <citation type="journal article" date="2016" name="Nat. Commun.">
        <title>Thousands of microbial genomes shed light on interconnected biogeochemical processes in an aquifer system.</title>
        <authorList>
            <person name="Anantharaman K."/>
            <person name="Brown C.T."/>
            <person name="Hug L.A."/>
            <person name="Sharon I."/>
            <person name="Castelle C.J."/>
            <person name="Probst A.J."/>
            <person name="Thomas B.C."/>
            <person name="Singh A."/>
            <person name="Wilkins M.J."/>
            <person name="Karaoz U."/>
            <person name="Brodie E.L."/>
            <person name="Williams K.H."/>
            <person name="Hubbard S.S."/>
            <person name="Banfield J.F."/>
        </authorList>
    </citation>
    <scope>NUCLEOTIDE SEQUENCE [LARGE SCALE GENOMIC DNA]</scope>
</reference>
<keyword evidence="1" id="KW-0813">Transport</keyword>
<dbReference type="PROSITE" id="PS50893">
    <property type="entry name" value="ABC_TRANSPORTER_2"/>
    <property type="match status" value="1"/>
</dbReference>
<dbReference type="GO" id="GO:0098796">
    <property type="term" value="C:membrane protein complex"/>
    <property type="evidence" value="ECO:0007669"/>
    <property type="project" value="UniProtKB-ARBA"/>
</dbReference>
<name>A0A1F6ASG5_9BACT</name>
<evidence type="ECO:0000256" key="2">
    <source>
        <dbReference type="ARBA" id="ARBA00022741"/>
    </source>
</evidence>
<dbReference type="AlphaFoldDB" id="A0A1F6ASG5"/>
<evidence type="ECO:0000256" key="1">
    <source>
        <dbReference type="ARBA" id="ARBA00022448"/>
    </source>
</evidence>
<dbReference type="InterPro" id="IPR027417">
    <property type="entry name" value="P-loop_NTPase"/>
</dbReference>
<dbReference type="SMART" id="SM00382">
    <property type="entry name" value="AAA"/>
    <property type="match status" value="1"/>
</dbReference>
<dbReference type="InterPro" id="IPR015854">
    <property type="entry name" value="ABC_transpr_LolD-like"/>
</dbReference>